<dbReference type="PANTHER" id="PTHR43000">
    <property type="entry name" value="DTDP-D-GLUCOSE 4,6-DEHYDRATASE-RELATED"/>
    <property type="match status" value="1"/>
</dbReference>
<name>A0A963Z224_9PROT</name>
<comment type="pathway">
    <text evidence="1">Bacterial outer membrane biogenesis; LPS O-antigen biosynthesis.</text>
</comment>
<dbReference type="SUPFAM" id="SSF51735">
    <property type="entry name" value="NAD(P)-binding Rossmann-fold domains"/>
    <property type="match status" value="1"/>
</dbReference>
<dbReference type="Pfam" id="PF01370">
    <property type="entry name" value="Epimerase"/>
    <property type="match status" value="1"/>
</dbReference>
<proteinExistence type="inferred from homology"/>
<protein>
    <submittedName>
        <fullName evidence="4">NAD(P)-dependent oxidoreductase</fullName>
    </submittedName>
</protein>
<evidence type="ECO:0000256" key="1">
    <source>
        <dbReference type="ARBA" id="ARBA00005125"/>
    </source>
</evidence>
<comment type="similarity">
    <text evidence="2">Belongs to the NAD(P)-dependent epimerase/dehydratase family.</text>
</comment>
<dbReference type="RefSeq" id="WP_227308084.1">
    <property type="nucleotide sequence ID" value="NZ_JAESVA010000004.1"/>
</dbReference>
<feature type="domain" description="NAD-dependent epimerase/dehydratase" evidence="3">
    <location>
        <begin position="11"/>
        <end position="239"/>
    </location>
</feature>
<keyword evidence="5" id="KW-1185">Reference proteome</keyword>
<dbReference type="Gene3D" id="3.40.50.720">
    <property type="entry name" value="NAD(P)-binding Rossmann-like Domain"/>
    <property type="match status" value="1"/>
</dbReference>
<dbReference type="EMBL" id="JAESVA010000004">
    <property type="protein sequence ID" value="MCB8881413.1"/>
    <property type="molecule type" value="Genomic_DNA"/>
</dbReference>
<sequence>MSDHARTARPVIVTGAAGFIGHAVSHTLLARGTRVIGTDIVRPAGEMPQNFRFVQADTRDSLRHTALLQEGCDGIIHCGGISGPMLAQDNPAELYDINIRGTWQLLDLARQFALRRFVLCSSVSAYGSADPTAVIREDETLRASTPYGSSKAAADIVLQTYAMQHGLSATSLRLGWVYGPGRRTDAILRPMIRSAFGGPAFHLPAGGDHALQFVHVNDVADAIIAAFDCDAPASTRYNVNGAAVLSLRDIAARITQFLPDARIDIGPGMLPETDIQGPMSLQAALRDFGWQPRIDFDRGLRSYAAWLRDNSF</sequence>
<gene>
    <name evidence="4" type="ORF">ACELLULO517_14280</name>
</gene>
<evidence type="ECO:0000259" key="3">
    <source>
        <dbReference type="Pfam" id="PF01370"/>
    </source>
</evidence>
<organism evidence="4 5">
    <name type="scientific">Acidisoma cellulosilyticum</name>
    <dbReference type="NCBI Taxonomy" id="2802395"/>
    <lineage>
        <taxon>Bacteria</taxon>
        <taxon>Pseudomonadati</taxon>
        <taxon>Pseudomonadota</taxon>
        <taxon>Alphaproteobacteria</taxon>
        <taxon>Acetobacterales</taxon>
        <taxon>Acidocellaceae</taxon>
        <taxon>Acidisoma</taxon>
    </lineage>
</organism>
<dbReference type="Proteomes" id="UP000721844">
    <property type="component" value="Unassembled WGS sequence"/>
</dbReference>
<dbReference type="InterPro" id="IPR001509">
    <property type="entry name" value="Epimerase_deHydtase"/>
</dbReference>
<accession>A0A963Z224</accession>
<dbReference type="CDD" id="cd08946">
    <property type="entry name" value="SDR_e"/>
    <property type="match status" value="1"/>
</dbReference>
<evidence type="ECO:0000313" key="5">
    <source>
        <dbReference type="Proteomes" id="UP000721844"/>
    </source>
</evidence>
<dbReference type="InterPro" id="IPR036291">
    <property type="entry name" value="NAD(P)-bd_dom_sf"/>
</dbReference>
<evidence type="ECO:0000313" key="4">
    <source>
        <dbReference type="EMBL" id="MCB8881413.1"/>
    </source>
</evidence>
<evidence type="ECO:0000256" key="2">
    <source>
        <dbReference type="ARBA" id="ARBA00007637"/>
    </source>
</evidence>
<reference evidence="4 5" key="1">
    <citation type="journal article" date="2021" name="Microorganisms">
        <title>Acidisoma silvae sp. nov. and Acidisomacellulosilytica sp. nov., Two Acidophilic Bacteria Isolated from Decaying Wood, Hydrolyzing Cellulose and Producing Poly-3-hydroxybutyrate.</title>
        <authorList>
            <person name="Mieszkin S."/>
            <person name="Pouder E."/>
            <person name="Uroz S."/>
            <person name="Simon-Colin C."/>
            <person name="Alain K."/>
        </authorList>
    </citation>
    <scope>NUCLEOTIDE SEQUENCE [LARGE SCALE GENOMIC DNA]</scope>
    <source>
        <strain evidence="4 5">HW T5.17</strain>
    </source>
</reference>
<comment type="caution">
    <text evidence="4">The sequence shown here is derived from an EMBL/GenBank/DDBJ whole genome shotgun (WGS) entry which is preliminary data.</text>
</comment>
<dbReference type="AlphaFoldDB" id="A0A963Z224"/>